<proteinExistence type="predicted"/>
<gene>
    <name evidence="3" type="ORF">ER308_11660</name>
</gene>
<dbReference type="AlphaFoldDB" id="A0A411YG04"/>
<evidence type="ECO:0000256" key="1">
    <source>
        <dbReference type="SAM" id="MobiDB-lite"/>
    </source>
</evidence>
<feature type="transmembrane region" description="Helical" evidence="2">
    <location>
        <begin position="169"/>
        <end position="186"/>
    </location>
</feature>
<keyword evidence="2" id="KW-0812">Transmembrane</keyword>
<keyword evidence="2" id="KW-0472">Membrane</keyword>
<evidence type="ECO:0000313" key="3">
    <source>
        <dbReference type="EMBL" id="QBI20153.1"/>
    </source>
</evidence>
<sequence length="187" mass="19910">MAELRRTTGERPTPQGPIITRGYEVVEDGEPRPPARLAPEAFDEIAVVDVQPASPEERQAMAFPAFGVDRTVTLRTVEVADGRQVEVLDADGQRRAGRIVPETAAATAELLAQRPDLATWVVREELGETGRTGLAVAISRPELQPQPLARPAQTGATGGLRALLADRRVWVAVGLAVVVAIAVLVTG</sequence>
<evidence type="ECO:0000256" key="2">
    <source>
        <dbReference type="SAM" id="Phobius"/>
    </source>
</evidence>
<accession>A0A411YG04</accession>
<dbReference type="RefSeq" id="WP_131155150.1">
    <property type="nucleotide sequence ID" value="NZ_CP036402.1"/>
</dbReference>
<reference evidence="3 4" key="1">
    <citation type="submission" date="2019-01" db="EMBL/GenBank/DDBJ databases">
        <title>Egibacter rhizosphaerae EGI 80759T.</title>
        <authorList>
            <person name="Chen D.-D."/>
            <person name="Tian Y."/>
            <person name="Jiao J.-Y."/>
            <person name="Zhang X.-T."/>
            <person name="Zhang Y.-G."/>
            <person name="Zhang Y."/>
            <person name="Xiao M."/>
            <person name="Shu W.-S."/>
            <person name="Li W.-J."/>
        </authorList>
    </citation>
    <scope>NUCLEOTIDE SEQUENCE [LARGE SCALE GENOMIC DNA]</scope>
    <source>
        <strain evidence="3 4">EGI 80759</strain>
    </source>
</reference>
<name>A0A411YG04_9ACTN</name>
<dbReference type="EMBL" id="CP036402">
    <property type="protein sequence ID" value="QBI20153.1"/>
    <property type="molecule type" value="Genomic_DNA"/>
</dbReference>
<feature type="region of interest" description="Disordered" evidence="1">
    <location>
        <begin position="1"/>
        <end position="23"/>
    </location>
</feature>
<organism evidence="3 4">
    <name type="scientific">Egibacter rhizosphaerae</name>
    <dbReference type="NCBI Taxonomy" id="1670831"/>
    <lineage>
        <taxon>Bacteria</taxon>
        <taxon>Bacillati</taxon>
        <taxon>Actinomycetota</taxon>
        <taxon>Nitriliruptoria</taxon>
        <taxon>Egibacterales</taxon>
        <taxon>Egibacteraceae</taxon>
        <taxon>Egibacter</taxon>
    </lineage>
</organism>
<keyword evidence="4" id="KW-1185">Reference proteome</keyword>
<dbReference type="Proteomes" id="UP000291469">
    <property type="component" value="Chromosome"/>
</dbReference>
<evidence type="ECO:0000313" key="4">
    <source>
        <dbReference type="Proteomes" id="UP000291469"/>
    </source>
</evidence>
<keyword evidence="2" id="KW-1133">Transmembrane helix</keyword>
<dbReference type="KEGG" id="erz:ER308_11660"/>
<protein>
    <submittedName>
        <fullName evidence="3">Uncharacterized protein</fullName>
    </submittedName>
</protein>